<organism evidence="5 6">
    <name type="scientific">Sphingomonas swuensis</name>
    <dbReference type="NCBI Taxonomy" id="977800"/>
    <lineage>
        <taxon>Bacteria</taxon>
        <taxon>Pseudomonadati</taxon>
        <taxon>Pseudomonadota</taxon>
        <taxon>Alphaproteobacteria</taxon>
        <taxon>Sphingomonadales</taxon>
        <taxon>Sphingomonadaceae</taxon>
        <taxon>Sphingomonas</taxon>
    </lineage>
</organism>
<dbReference type="Proteomes" id="UP001500235">
    <property type="component" value="Unassembled WGS sequence"/>
</dbReference>
<evidence type="ECO:0000256" key="2">
    <source>
        <dbReference type="ARBA" id="ARBA00012438"/>
    </source>
</evidence>
<feature type="region of interest" description="Disordered" evidence="3">
    <location>
        <begin position="119"/>
        <end position="150"/>
    </location>
</feature>
<dbReference type="CDD" id="cd00082">
    <property type="entry name" value="HisKA"/>
    <property type="match status" value="1"/>
</dbReference>
<reference evidence="6" key="1">
    <citation type="journal article" date="2019" name="Int. J. Syst. Evol. Microbiol.">
        <title>The Global Catalogue of Microorganisms (GCM) 10K type strain sequencing project: providing services to taxonomists for standard genome sequencing and annotation.</title>
        <authorList>
            <consortium name="The Broad Institute Genomics Platform"/>
            <consortium name="The Broad Institute Genome Sequencing Center for Infectious Disease"/>
            <person name="Wu L."/>
            <person name="Ma J."/>
        </authorList>
    </citation>
    <scope>NUCLEOTIDE SEQUENCE [LARGE SCALE GENOMIC DNA]</scope>
    <source>
        <strain evidence="6">JCM 17563</strain>
    </source>
</reference>
<gene>
    <name evidence="5" type="ORF">GCM10022280_13720</name>
</gene>
<dbReference type="RefSeq" id="WP_344706644.1">
    <property type="nucleotide sequence ID" value="NZ_BAABBQ010000001.1"/>
</dbReference>
<evidence type="ECO:0000259" key="4">
    <source>
        <dbReference type="SMART" id="SM00388"/>
    </source>
</evidence>
<feature type="compositionally biased region" description="Low complexity" evidence="3">
    <location>
        <begin position="119"/>
        <end position="136"/>
    </location>
</feature>
<dbReference type="Gene3D" id="1.10.287.130">
    <property type="match status" value="1"/>
</dbReference>
<dbReference type="Pfam" id="PF00512">
    <property type="entry name" value="HisKA"/>
    <property type="match status" value="1"/>
</dbReference>
<protein>
    <recommendedName>
        <fullName evidence="2">histidine kinase</fullName>
        <ecNumber evidence="2">2.7.13.3</ecNumber>
    </recommendedName>
</protein>
<dbReference type="EMBL" id="BAABBQ010000001">
    <property type="protein sequence ID" value="GAA4016093.1"/>
    <property type="molecule type" value="Genomic_DNA"/>
</dbReference>
<accession>A0ABP7ST85</accession>
<sequence length="462" mass="48709">MRFDDRLVTVLGQPAGDAHGRAVQWRQLVELVARDGGQGDAQLRDHALARIAQLMDEVPATLLAPTARAVAGPTVPAELVALFAARGAAASAALVTAADLDPAGWAAVRAVAAPDLHSLLPPASAPSEEPAQPASATREPADAESQRPAPEAGIFRWECGPTGEIDWVEGGPRAGLIGRSLTEPFADRFAARLPFSDEPLVLVEEGALAGEWRWSGSPAFFADSGRFAGYRGIARREGAEPAAAASPLPQLPEDDDLRELMHELRTPLNAIIGFGEIIEGQYLGPAHLSYRSRAGAIVRHARRLADAVDNLDLAAKLRSGRFQGEAETELSDLRGAIEAIAADASRRSVTLRVEDRAGSGRVALPPAMAPRLVEQFAAALADTAAAGETLALVLDRLPDQLAIGLDRPRALAGLSEEQMLVDTTIGETRFALRLVQGLAAMVGGRLDIAADRLVLLLPLVRG</sequence>
<comment type="catalytic activity">
    <reaction evidence="1">
        <text>ATP + protein L-histidine = ADP + protein N-phospho-L-histidine.</text>
        <dbReference type="EC" id="2.7.13.3"/>
    </reaction>
</comment>
<comment type="caution">
    <text evidence="5">The sequence shown here is derived from an EMBL/GenBank/DDBJ whole genome shotgun (WGS) entry which is preliminary data.</text>
</comment>
<evidence type="ECO:0000313" key="6">
    <source>
        <dbReference type="Proteomes" id="UP001500235"/>
    </source>
</evidence>
<dbReference type="InterPro" id="IPR003661">
    <property type="entry name" value="HisK_dim/P_dom"/>
</dbReference>
<evidence type="ECO:0000256" key="3">
    <source>
        <dbReference type="SAM" id="MobiDB-lite"/>
    </source>
</evidence>
<evidence type="ECO:0000313" key="5">
    <source>
        <dbReference type="EMBL" id="GAA4016093.1"/>
    </source>
</evidence>
<keyword evidence="6" id="KW-1185">Reference proteome</keyword>
<dbReference type="SMART" id="SM00388">
    <property type="entry name" value="HisKA"/>
    <property type="match status" value="1"/>
</dbReference>
<dbReference type="SUPFAM" id="SSF47384">
    <property type="entry name" value="Homodimeric domain of signal transducing histidine kinase"/>
    <property type="match status" value="1"/>
</dbReference>
<dbReference type="InterPro" id="IPR036097">
    <property type="entry name" value="HisK_dim/P_sf"/>
</dbReference>
<dbReference type="EC" id="2.7.13.3" evidence="2"/>
<evidence type="ECO:0000256" key="1">
    <source>
        <dbReference type="ARBA" id="ARBA00000085"/>
    </source>
</evidence>
<proteinExistence type="predicted"/>
<name>A0ABP7ST85_9SPHN</name>
<feature type="domain" description="Signal transduction histidine kinase dimerisation/phosphoacceptor" evidence="4">
    <location>
        <begin position="256"/>
        <end position="320"/>
    </location>
</feature>